<feature type="compositionally biased region" description="Polar residues" evidence="1">
    <location>
        <begin position="176"/>
        <end position="227"/>
    </location>
</feature>
<dbReference type="EMBL" id="KB203855">
    <property type="protein sequence ID" value="ESO82589.1"/>
    <property type="molecule type" value="Genomic_DNA"/>
</dbReference>
<organism evidence="4 5">
    <name type="scientific">Lottia gigantea</name>
    <name type="common">Giant owl limpet</name>
    <dbReference type="NCBI Taxonomy" id="225164"/>
    <lineage>
        <taxon>Eukaryota</taxon>
        <taxon>Metazoa</taxon>
        <taxon>Spiralia</taxon>
        <taxon>Lophotrochozoa</taxon>
        <taxon>Mollusca</taxon>
        <taxon>Gastropoda</taxon>
        <taxon>Patellogastropoda</taxon>
        <taxon>Lottioidea</taxon>
        <taxon>Lottiidae</taxon>
        <taxon>Lottia</taxon>
    </lineage>
</organism>
<proteinExistence type="predicted"/>
<evidence type="ECO:0000256" key="1">
    <source>
        <dbReference type="SAM" id="MobiDB-lite"/>
    </source>
</evidence>
<keyword evidence="2" id="KW-0472">Membrane</keyword>
<feature type="region of interest" description="Disordered" evidence="1">
    <location>
        <begin position="161"/>
        <end position="235"/>
    </location>
</feature>
<accession>V4B2H9</accession>
<dbReference type="Proteomes" id="UP000030746">
    <property type="component" value="Unassembled WGS sequence"/>
</dbReference>
<keyword evidence="2" id="KW-1133">Transmembrane helix</keyword>
<dbReference type="RefSeq" id="XP_009066778.1">
    <property type="nucleotide sequence ID" value="XM_009068530.1"/>
</dbReference>
<keyword evidence="2" id="KW-0812">Transmembrane</keyword>
<dbReference type="CTD" id="20241270"/>
<feature type="region of interest" description="Disordered" evidence="1">
    <location>
        <begin position="274"/>
        <end position="298"/>
    </location>
</feature>
<feature type="chain" id="PRO_5004719228" evidence="3">
    <location>
        <begin position="21"/>
        <end position="298"/>
    </location>
</feature>
<protein>
    <submittedName>
        <fullName evidence="4">Uncharacterized protein</fullName>
    </submittedName>
</protein>
<evidence type="ECO:0000256" key="3">
    <source>
        <dbReference type="SAM" id="SignalP"/>
    </source>
</evidence>
<feature type="compositionally biased region" description="Polar residues" evidence="1">
    <location>
        <begin position="276"/>
        <end position="298"/>
    </location>
</feature>
<feature type="signal peptide" evidence="3">
    <location>
        <begin position="1"/>
        <end position="20"/>
    </location>
</feature>
<feature type="transmembrane region" description="Helical" evidence="2">
    <location>
        <begin position="242"/>
        <end position="263"/>
    </location>
</feature>
<evidence type="ECO:0000256" key="2">
    <source>
        <dbReference type="SAM" id="Phobius"/>
    </source>
</evidence>
<dbReference type="GeneID" id="20241270"/>
<keyword evidence="5" id="KW-1185">Reference proteome</keyword>
<reference evidence="4 5" key="1">
    <citation type="journal article" date="2013" name="Nature">
        <title>Insights into bilaterian evolution from three spiralian genomes.</title>
        <authorList>
            <person name="Simakov O."/>
            <person name="Marletaz F."/>
            <person name="Cho S.J."/>
            <person name="Edsinger-Gonzales E."/>
            <person name="Havlak P."/>
            <person name="Hellsten U."/>
            <person name="Kuo D.H."/>
            <person name="Larsson T."/>
            <person name="Lv J."/>
            <person name="Arendt D."/>
            <person name="Savage R."/>
            <person name="Osoegawa K."/>
            <person name="de Jong P."/>
            <person name="Grimwood J."/>
            <person name="Chapman J.A."/>
            <person name="Shapiro H."/>
            <person name="Aerts A."/>
            <person name="Otillar R.P."/>
            <person name="Terry A.Y."/>
            <person name="Boore J.L."/>
            <person name="Grigoriev I.V."/>
            <person name="Lindberg D.R."/>
            <person name="Seaver E.C."/>
            <person name="Weisblat D.A."/>
            <person name="Putnam N.H."/>
            <person name="Rokhsar D.S."/>
        </authorList>
    </citation>
    <scope>NUCLEOTIDE SEQUENCE [LARGE SCALE GENOMIC DNA]</scope>
</reference>
<gene>
    <name evidence="4" type="ORF">LOTGIDRAFT_169910</name>
</gene>
<keyword evidence="3" id="KW-0732">Signal</keyword>
<evidence type="ECO:0000313" key="5">
    <source>
        <dbReference type="Proteomes" id="UP000030746"/>
    </source>
</evidence>
<sequence length="298" mass="32739">MTMMSRILFMFSLGIHWTTAVNMCTDSSTVSTYVTLNLIKGTDDSGCYCSIKLYNIDTPESVKSRIIFEVIKFSGCRYILDVSYNNNSPSFSCSNNNTYIFFNINKTDEIKLYLELATSYQNDTEFEVKITSTVTKYKSCLATLGPLLRLTCFTPNANTYSTTNTQTSSERTTTTKANSTSDIIPSSEKTTPTSIPSTVSYSEETSIQTTIPLSTTGLTEDNSSNALTKEDCDDNDSGNDGIIGGVIGVVIGGVIVGVSIFIIKRIVKNRKKKSTSEIYSSTSTQNQPESQYTDLQLS</sequence>
<evidence type="ECO:0000313" key="4">
    <source>
        <dbReference type="EMBL" id="ESO82589.1"/>
    </source>
</evidence>
<dbReference type="KEGG" id="lgi:LOTGIDRAFT_169910"/>
<dbReference type="AlphaFoldDB" id="V4B2H9"/>
<name>V4B2H9_LOTGI</name>
<feature type="compositionally biased region" description="Low complexity" evidence="1">
    <location>
        <begin position="161"/>
        <end position="175"/>
    </location>
</feature>
<dbReference type="HOGENOM" id="CLU_934723_0_0_1"/>